<sequence length="514" mass="57636">MDRDGRFFARLVVPKELREVIGKAELRTPLGPDRRTAIKHLPGAVAVLQHRLAQAEREAAASGAVEVQPGRYPLAPDQIAASHYAQRLAFDDLLRNDPRYVSVSIDDVLVQHLRDGMAGRLNDAELTEVMGARIERFRQIGNLTAQPGTDEWRQIARALCVAEYEALSRVVERDEGDFMGQTKHPLIINVQPTTITPAPVSIKRLWDDYVISRKIHGYMKDNGRRQALAVNSLAAFLRHDDAAKVAKKDIADWLDHVVTELNPSTVSKVYLPTIRSLFRWAHEKDRIPADPTVGLRVAISKKVQNREKGYTTPEAIKVLKASLGYQPKVGPRGKILEGPRVTAAKRWAPLLCAFTGARVAEITQLRKEDFRKEGDVHVARITPEAGSTKTGQWRDVPLHRQIIALGFIDYLESAANGPIFHNSDDPTKYSYHAKKMANRIGEWLQESDLVPDNVQPSHGWRHRLKTVGREVKIQDRVLDSIQGHAPRSAGDNYGDITIKTKAEAIDRLPDYELT</sequence>
<dbReference type="InterPro" id="IPR050808">
    <property type="entry name" value="Phage_Integrase"/>
</dbReference>
<organism evidence="6 7">
    <name type="scientific">Paracoccus liaowanqingii</name>
    <dbReference type="NCBI Taxonomy" id="2560053"/>
    <lineage>
        <taxon>Bacteria</taxon>
        <taxon>Pseudomonadati</taxon>
        <taxon>Pseudomonadota</taxon>
        <taxon>Alphaproteobacteria</taxon>
        <taxon>Rhodobacterales</taxon>
        <taxon>Paracoccaceae</taxon>
        <taxon>Paracoccus</taxon>
    </lineage>
</organism>
<dbReference type="GO" id="GO:0006310">
    <property type="term" value="P:DNA recombination"/>
    <property type="evidence" value="ECO:0007669"/>
    <property type="project" value="UniProtKB-KW"/>
</dbReference>
<dbReference type="EMBL" id="SRPG01000004">
    <property type="protein sequence ID" value="TGN68568.1"/>
    <property type="molecule type" value="Genomic_DNA"/>
</dbReference>
<dbReference type="InterPro" id="IPR002104">
    <property type="entry name" value="Integrase_catalytic"/>
</dbReference>
<reference evidence="6 7" key="1">
    <citation type="submission" date="2019-03" db="EMBL/GenBank/DDBJ databases">
        <authorList>
            <person name="Li J."/>
        </authorList>
    </citation>
    <scope>NUCLEOTIDE SEQUENCE [LARGE SCALE GENOMIC DNA]</scope>
    <source>
        <strain evidence="6 7">3058</strain>
    </source>
</reference>
<evidence type="ECO:0000256" key="2">
    <source>
        <dbReference type="ARBA" id="ARBA00022908"/>
    </source>
</evidence>
<gene>
    <name evidence="6" type="ORF">E4L95_00905</name>
</gene>
<dbReference type="Proteomes" id="UP000297972">
    <property type="component" value="Unassembled WGS sequence"/>
</dbReference>
<evidence type="ECO:0000313" key="6">
    <source>
        <dbReference type="EMBL" id="TGN68568.1"/>
    </source>
</evidence>
<dbReference type="PROSITE" id="PS51898">
    <property type="entry name" value="TYR_RECOMBINASE"/>
    <property type="match status" value="1"/>
</dbReference>
<dbReference type="OrthoDB" id="7222937at2"/>
<dbReference type="Gene3D" id="1.10.150.130">
    <property type="match status" value="1"/>
</dbReference>
<dbReference type="PANTHER" id="PTHR30629:SF2">
    <property type="entry name" value="PROPHAGE INTEGRASE INTS-RELATED"/>
    <property type="match status" value="1"/>
</dbReference>
<keyword evidence="2" id="KW-0229">DNA integration</keyword>
<keyword evidence="4" id="KW-0233">DNA recombination</keyword>
<dbReference type="GO" id="GO:0015074">
    <property type="term" value="P:DNA integration"/>
    <property type="evidence" value="ECO:0007669"/>
    <property type="project" value="UniProtKB-KW"/>
</dbReference>
<proteinExistence type="inferred from homology"/>
<keyword evidence="3" id="KW-0238">DNA-binding</keyword>
<dbReference type="SUPFAM" id="SSF56349">
    <property type="entry name" value="DNA breaking-rejoining enzymes"/>
    <property type="match status" value="1"/>
</dbReference>
<keyword evidence="7" id="KW-1185">Reference proteome</keyword>
<dbReference type="InterPro" id="IPR011010">
    <property type="entry name" value="DNA_brk_join_enz"/>
</dbReference>
<name>A0A4Z1CSX3_9RHOB</name>
<comment type="similarity">
    <text evidence="1">Belongs to the 'phage' integrase family.</text>
</comment>
<comment type="caution">
    <text evidence="6">The sequence shown here is derived from an EMBL/GenBank/DDBJ whole genome shotgun (WGS) entry which is preliminary data.</text>
</comment>
<protein>
    <submittedName>
        <fullName evidence="6">Integrase</fullName>
    </submittedName>
</protein>
<evidence type="ECO:0000256" key="4">
    <source>
        <dbReference type="ARBA" id="ARBA00023172"/>
    </source>
</evidence>
<dbReference type="PANTHER" id="PTHR30629">
    <property type="entry name" value="PROPHAGE INTEGRASE"/>
    <property type="match status" value="1"/>
</dbReference>
<dbReference type="InterPro" id="IPR013762">
    <property type="entry name" value="Integrase-like_cat_sf"/>
</dbReference>
<accession>A0A4Z1CSX3</accession>
<dbReference type="InterPro" id="IPR010998">
    <property type="entry name" value="Integrase_recombinase_N"/>
</dbReference>
<evidence type="ECO:0000259" key="5">
    <source>
        <dbReference type="PROSITE" id="PS51898"/>
    </source>
</evidence>
<evidence type="ECO:0000256" key="1">
    <source>
        <dbReference type="ARBA" id="ARBA00008857"/>
    </source>
</evidence>
<feature type="domain" description="Tyr recombinase" evidence="5">
    <location>
        <begin position="305"/>
        <end position="506"/>
    </location>
</feature>
<dbReference type="AlphaFoldDB" id="A0A4Z1CSX3"/>
<evidence type="ECO:0000313" key="7">
    <source>
        <dbReference type="Proteomes" id="UP000297972"/>
    </source>
</evidence>
<dbReference type="Gene3D" id="1.10.443.10">
    <property type="entry name" value="Intergrase catalytic core"/>
    <property type="match status" value="1"/>
</dbReference>
<evidence type="ECO:0000256" key="3">
    <source>
        <dbReference type="ARBA" id="ARBA00023125"/>
    </source>
</evidence>
<dbReference type="GO" id="GO:0003677">
    <property type="term" value="F:DNA binding"/>
    <property type="evidence" value="ECO:0007669"/>
    <property type="project" value="UniProtKB-KW"/>
</dbReference>